<evidence type="ECO:0000313" key="2">
    <source>
        <dbReference type="EMBL" id="WAB82808.1"/>
    </source>
</evidence>
<dbReference type="AlphaFoldDB" id="A0A9E8S9X1"/>
<dbReference type="RefSeq" id="WP_267783062.1">
    <property type="nucleotide sequence ID" value="NZ_CP113089.1"/>
</dbReference>
<protein>
    <submittedName>
        <fullName evidence="2">Uncharacterized protein</fullName>
    </submittedName>
</protein>
<dbReference type="Proteomes" id="UP001164706">
    <property type="component" value="Chromosome"/>
</dbReference>
<feature type="region of interest" description="Disordered" evidence="1">
    <location>
        <begin position="1"/>
        <end position="130"/>
    </location>
</feature>
<feature type="compositionally biased region" description="Polar residues" evidence="1">
    <location>
        <begin position="78"/>
        <end position="96"/>
    </location>
</feature>
<dbReference type="EMBL" id="CP113089">
    <property type="protein sequence ID" value="WAB82808.1"/>
    <property type="molecule type" value="Genomic_DNA"/>
</dbReference>
<gene>
    <name evidence="2" type="ORF">OVN18_00015</name>
</gene>
<evidence type="ECO:0000256" key="1">
    <source>
        <dbReference type="SAM" id="MobiDB-lite"/>
    </source>
</evidence>
<proteinExistence type="predicted"/>
<feature type="compositionally biased region" description="Low complexity" evidence="1">
    <location>
        <begin position="97"/>
        <end position="113"/>
    </location>
</feature>
<dbReference type="KEGG" id="mdb:OVN18_00015"/>
<feature type="compositionally biased region" description="Polar residues" evidence="1">
    <location>
        <begin position="57"/>
        <end position="66"/>
    </location>
</feature>
<sequence length="130" mass="13675">MAARRASESLARSRVTSTSHHHSESTVAAGITTEYPMSSVGRPSNPFCTSKARRASSALTPTSSSVAAAVTRHRTPGGQVSSIADCTSGMTAMSQRPDSMPASTPTATATRSGTSHRARRTTPWSLRRSR</sequence>
<evidence type="ECO:0000313" key="3">
    <source>
        <dbReference type="Proteomes" id="UP001164706"/>
    </source>
</evidence>
<organism evidence="2 3">
    <name type="scientific">Microcella daejeonensis</name>
    <dbReference type="NCBI Taxonomy" id="2994971"/>
    <lineage>
        <taxon>Bacteria</taxon>
        <taxon>Bacillati</taxon>
        <taxon>Actinomycetota</taxon>
        <taxon>Actinomycetes</taxon>
        <taxon>Micrococcales</taxon>
        <taxon>Microbacteriaceae</taxon>
        <taxon>Microcella</taxon>
    </lineage>
</organism>
<accession>A0A9E8S9X1</accession>
<name>A0A9E8S9X1_9MICO</name>
<keyword evidence="3" id="KW-1185">Reference proteome</keyword>
<feature type="compositionally biased region" description="Low complexity" evidence="1">
    <location>
        <begin position="1"/>
        <end position="18"/>
    </location>
</feature>
<reference evidence="2" key="1">
    <citation type="submission" date="2022-11" db="EMBL/GenBank/DDBJ databases">
        <title>Description of Microcella daejonensis nov. sp, isolated from riverside soil.</title>
        <authorList>
            <person name="Molina K.M."/>
            <person name="Kim S.B."/>
        </authorList>
    </citation>
    <scope>NUCLEOTIDE SEQUENCE</scope>
    <source>
        <strain evidence="2">MMS21-STM12</strain>
    </source>
</reference>